<accession>A0A177D3F0</accession>
<dbReference type="Gene3D" id="1.20.1050.10">
    <property type="match status" value="1"/>
</dbReference>
<dbReference type="CDD" id="cd00570">
    <property type="entry name" value="GST_N_family"/>
    <property type="match status" value="1"/>
</dbReference>
<dbReference type="Proteomes" id="UP000077248">
    <property type="component" value="Unassembled WGS sequence"/>
</dbReference>
<gene>
    <name evidence="3" type="ORF">CC77DRAFT_1003060</name>
</gene>
<feature type="domain" description="DUF7962" evidence="2">
    <location>
        <begin position="112"/>
        <end position="233"/>
    </location>
</feature>
<dbReference type="GeneID" id="29108790"/>
<dbReference type="EMBL" id="KV441509">
    <property type="protein sequence ID" value="OAG13559.1"/>
    <property type="molecule type" value="Genomic_DNA"/>
</dbReference>
<name>A0A177D3F0_ALTAL</name>
<evidence type="ECO:0000313" key="4">
    <source>
        <dbReference type="Proteomes" id="UP000077248"/>
    </source>
</evidence>
<evidence type="ECO:0000259" key="2">
    <source>
        <dbReference type="Pfam" id="PF25907"/>
    </source>
</evidence>
<dbReference type="InterPro" id="IPR036249">
    <property type="entry name" value="Thioredoxin-like_sf"/>
</dbReference>
<dbReference type="Gene3D" id="3.40.30.110">
    <property type="match status" value="2"/>
</dbReference>
<dbReference type="InterPro" id="IPR036282">
    <property type="entry name" value="Glutathione-S-Trfase_C_sf"/>
</dbReference>
<dbReference type="Pfam" id="PF25907">
    <property type="entry name" value="DUF7962"/>
    <property type="match status" value="1"/>
</dbReference>
<dbReference type="CDD" id="cd00299">
    <property type="entry name" value="GST_C_family"/>
    <property type="match status" value="1"/>
</dbReference>
<evidence type="ECO:0000313" key="3">
    <source>
        <dbReference type="EMBL" id="OAG13559.1"/>
    </source>
</evidence>
<feature type="domain" description="GST N-terminal" evidence="1">
    <location>
        <begin position="10"/>
        <end position="83"/>
    </location>
</feature>
<dbReference type="AlphaFoldDB" id="A0A177D3F0"/>
<reference evidence="3 4" key="1">
    <citation type="submission" date="2016-05" db="EMBL/GenBank/DDBJ databases">
        <title>Comparative analysis of secretome profiles of manganese(II)-oxidizing ascomycete fungi.</title>
        <authorList>
            <consortium name="DOE Joint Genome Institute"/>
            <person name="Zeiner C.A."/>
            <person name="Purvine S.O."/>
            <person name="Zink E.M."/>
            <person name="Wu S."/>
            <person name="Pasa-Tolic L."/>
            <person name="Chaput D.L."/>
            <person name="Haridas S."/>
            <person name="Grigoriev I.V."/>
            <person name="Santelli C.M."/>
            <person name="Hansel C.M."/>
        </authorList>
    </citation>
    <scope>NUCLEOTIDE SEQUENCE [LARGE SCALE GENOMIC DNA]</scope>
    <source>
        <strain evidence="3 4">SRC1lrK2f</strain>
    </source>
</reference>
<dbReference type="KEGG" id="aalt:CC77DRAFT_1003060"/>
<dbReference type="SUPFAM" id="SSF47616">
    <property type="entry name" value="GST C-terminal domain-like"/>
    <property type="match status" value="1"/>
</dbReference>
<organism evidence="3 4">
    <name type="scientific">Alternaria alternata</name>
    <name type="common">Alternaria rot fungus</name>
    <name type="synonym">Torula alternata</name>
    <dbReference type="NCBI Taxonomy" id="5599"/>
    <lineage>
        <taxon>Eukaryota</taxon>
        <taxon>Fungi</taxon>
        <taxon>Dikarya</taxon>
        <taxon>Ascomycota</taxon>
        <taxon>Pezizomycotina</taxon>
        <taxon>Dothideomycetes</taxon>
        <taxon>Pleosporomycetidae</taxon>
        <taxon>Pleosporales</taxon>
        <taxon>Pleosporineae</taxon>
        <taxon>Pleosporaceae</taxon>
        <taxon>Alternaria</taxon>
        <taxon>Alternaria sect. Alternaria</taxon>
        <taxon>Alternaria alternata complex</taxon>
    </lineage>
</organism>
<dbReference type="RefSeq" id="XP_018378980.1">
    <property type="nucleotide sequence ID" value="XM_018523196.1"/>
</dbReference>
<proteinExistence type="predicted"/>
<keyword evidence="4" id="KW-1185">Reference proteome</keyword>
<protein>
    <submittedName>
        <fullName evidence="3">Uncharacterized protein</fullName>
    </submittedName>
</protein>
<dbReference type="InterPro" id="IPR058268">
    <property type="entry name" value="DUF7962"/>
</dbReference>
<dbReference type="OMA" id="IPYTQCL"/>
<dbReference type="VEuPathDB" id="FungiDB:CC77DRAFT_1003060"/>
<dbReference type="Pfam" id="PF13417">
    <property type="entry name" value="GST_N_3"/>
    <property type="match status" value="1"/>
</dbReference>
<dbReference type="SUPFAM" id="SSF52833">
    <property type="entry name" value="Thioredoxin-like"/>
    <property type="match status" value="1"/>
</dbReference>
<dbReference type="STRING" id="5599.A0A177D3F0"/>
<dbReference type="InterPro" id="IPR004045">
    <property type="entry name" value="Glutathione_S-Trfase_N"/>
</dbReference>
<evidence type="ECO:0000259" key="1">
    <source>
        <dbReference type="Pfam" id="PF13417"/>
    </source>
</evidence>
<sequence length="332" mass="37470">MSSNEKPIVFHYDGSIFSHRVLWYLWLRGIPYDECIQPAFMPRPDLELIGVGYRKIPIMAVGKDVYCDSRLIISTLESLYPNNALSPSTPADVGIRKLFESWTIDGGIFANAVKMMPYWQEASFLSNEAFVDDRQKLMGSRFTAQGMQAGRPEGAQHLQQAFDMLETNFLADGRDWILNTQEPSLADIDAVWPFKWLMSDPKMKDSLPAEHFNAKKYPNVFAWVKRFVTQLNEKKETLPKPNALDGETMGKRTLDATTAPVTITFDDDNSHGFKQGEDVEISPSDYGQTGKTAGTLVGLTEHEVVIRNSKGIHVHFPRWNFAISRAASKSKI</sequence>